<keyword evidence="3" id="KW-1185">Reference proteome</keyword>
<gene>
    <name evidence="2" type="ORF">GRAN_3780</name>
</gene>
<dbReference type="GO" id="GO:0015689">
    <property type="term" value="P:molybdate ion transport"/>
    <property type="evidence" value="ECO:0007669"/>
    <property type="project" value="TreeGrafter"/>
</dbReference>
<dbReference type="GO" id="GO:0030973">
    <property type="term" value="F:molybdate ion binding"/>
    <property type="evidence" value="ECO:0007669"/>
    <property type="project" value="TreeGrafter"/>
</dbReference>
<sequence length="304" mass="32632">MVRNGTLAATALALPRHEGLFAQSLPGLEVASAGSIRAMLDGPLKDAATTDLRLDLHTHSGGADAIARSIVDGILSADIFIPITAEPMRTVMQSGRAQTAYPIARTEMVILYSAKSRFAPAFAAAAEGKRNWWEVLQEPGLNFARSNPNDDPSGRCILFTMMLAAKKYGQPDLLEKVLGAPLNPSQVRPGTSVRTGLENGTIDAAGSYKIATRLSNIPFLTLPADVNLSGPRIHENHPDLSLAFEKKTFYPESLVFYAAALTPSENAQGALRFLNWLRGKQAATLFERNGFGLPDSPAPLNRPA</sequence>
<dbReference type="Proteomes" id="UP000289437">
    <property type="component" value="Unassembled WGS sequence"/>
</dbReference>
<dbReference type="OrthoDB" id="9785015at2"/>
<evidence type="ECO:0000256" key="1">
    <source>
        <dbReference type="ARBA" id="ARBA00009438"/>
    </source>
</evidence>
<dbReference type="Gene3D" id="3.40.190.10">
    <property type="entry name" value="Periplasmic binding protein-like II"/>
    <property type="match status" value="2"/>
</dbReference>
<protein>
    <submittedName>
        <fullName evidence="2">Tungstate ABC transporter, periplasmic substrate-binding protein WtpA</fullName>
    </submittedName>
</protein>
<dbReference type="AlphaFoldDB" id="A0A4Q0SZZ0"/>
<reference evidence="3" key="2">
    <citation type="submission" date="2019-02" db="EMBL/GenBank/DDBJ databases">
        <title>Granulicella sibirica sp. nov., a psychrotolerant acidobacterium isolated from an organic soil layer in forested tundra, West Siberia.</title>
        <authorList>
            <person name="Oshkin I.Y."/>
            <person name="Kulichevskaya I.S."/>
            <person name="Rijpstra W.I.C."/>
            <person name="Sinninghe Damste J.S."/>
            <person name="Rakitin A.L."/>
            <person name="Ravin N.V."/>
            <person name="Dedysh S.N."/>
        </authorList>
    </citation>
    <scope>NUCLEOTIDE SEQUENCE [LARGE SCALE GENOMIC DNA]</scope>
    <source>
        <strain evidence="3">AF10</strain>
    </source>
</reference>
<dbReference type="PANTHER" id="PTHR30632:SF16">
    <property type="entry name" value="MOLYBDATE_TUNGSTATE-BINDING PROTEIN WTPA"/>
    <property type="match status" value="1"/>
</dbReference>
<organism evidence="2 3">
    <name type="scientific">Granulicella sibirica</name>
    <dbReference type="NCBI Taxonomy" id="2479048"/>
    <lineage>
        <taxon>Bacteria</taxon>
        <taxon>Pseudomonadati</taxon>
        <taxon>Acidobacteriota</taxon>
        <taxon>Terriglobia</taxon>
        <taxon>Terriglobales</taxon>
        <taxon>Acidobacteriaceae</taxon>
        <taxon>Granulicella</taxon>
    </lineage>
</organism>
<evidence type="ECO:0000313" key="2">
    <source>
        <dbReference type="EMBL" id="RXH54676.1"/>
    </source>
</evidence>
<dbReference type="Pfam" id="PF13531">
    <property type="entry name" value="SBP_bac_11"/>
    <property type="match status" value="1"/>
</dbReference>
<name>A0A4Q0SZZ0_9BACT</name>
<dbReference type="InterPro" id="IPR050682">
    <property type="entry name" value="ModA/WtpA"/>
</dbReference>
<comment type="similarity">
    <text evidence="1">Belongs to the bacterial solute-binding protein 1 family. WtpA subfamily.</text>
</comment>
<proteinExistence type="inferred from homology"/>
<dbReference type="SUPFAM" id="SSF53850">
    <property type="entry name" value="Periplasmic binding protein-like II"/>
    <property type="match status" value="1"/>
</dbReference>
<dbReference type="EMBL" id="RDSM01000003">
    <property type="protein sequence ID" value="RXH54676.1"/>
    <property type="molecule type" value="Genomic_DNA"/>
</dbReference>
<dbReference type="RefSeq" id="WP_161571030.1">
    <property type="nucleotide sequence ID" value="NZ_RDSM01000003.1"/>
</dbReference>
<reference evidence="2 3" key="1">
    <citation type="submission" date="2018-11" db="EMBL/GenBank/DDBJ databases">
        <authorList>
            <person name="Mardanov A.V."/>
            <person name="Ravin N.V."/>
            <person name="Dedysh S.N."/>
        </authorList>
    </citation>
    <scope>NUCLEOTIDE SEQUENCE [LARGE SCALE GENOMIC DNA]</scope>
    <source>
        <strain evidence="2 3">AF10</strain>
    </source>
</reference>
<dbReference type="PANTHER" id="PTHR30632">
    <property type="entry name" value="MOLYBDATE-BINDING PERIPLASMIC PROTEIN"/>
    <property type="match status" value="1"/>
</dbReference>
<evidence type="ECO:0000313" key="3">
    <source>
        <dbReference type="Proteomes" id="UP000289437"/>
    </source>
</evidence>
<comment type="caution">
    <text evidence="2">The sequence shown here is derived from an EMBL/GenBank/DDBJ whole genome shotgun (WGS) entry which is preliminary data.</text>
</comment>
<accession>A0A4Q0SZZ0</accession>